<organism evidence="1 2">
    <name type="scientific">Ancylostoma ceylanicum</name>
    <dbReference type="NCBI Taxonomy" id="53326"/>
    <lineage>
        <taxon>Eukaryota</taxon>
        <taxon>Metazoa</taxon>
        <taxon>Ecdysozoa</taxon>
        <taxon>Nematoda</taxon>
        <taxon>Chromadorea</taxon>
        <taxon>Rhabditida</taxon>
        <taxon>Rhabditina</taxon>
        <taxon>Rhabditomorpha</taxon>
        <taxon>Strongyloidea</taxon>
        <taxon>Ancylostomatidae</taxon>
        <taxon>Ancylostomatinae</taxon>
        <taxon>Ancylostoma</taxon>
    </lineage>
</organism>
<accession>A0A016X1E7</accession>
<name>A0A016X1E7_9BILA</name>
<keyword evidence="2" id="KW-1185">Reference proteome</keyword>
<reference evidence="2" key="1">
    <citation type="journal article" date="2015" name="Nat. Genet.">
        <title>The genome and transcriptome of the zoonotic hookworm Ancylostoma ceylanicum identify infection-specific gene families.</title>
        <authorList>
            <person name="Schwarz E.M."/>
            <person name="Hu Y."/>
            <person name="Antoshechkin I."/>
            <person name="Miller M.M."/>
            <person name="Sternberg P.W."/>
            <person name="Aroian R.V."/>
        </authorList>
    </citation>
    <scope>NUCLEOTIDE SEQUENCE</scope>
    <source>
        <strain evidence="2">HY135</strain>
    </source>
</reference>
<dbReference type="EMBL" id="JARK01000018">
    <property type="protein sequence ID" value="EYC45745.1"/>
    <property type="molecule type" value="Genomic_DNA"/>
</dbReference>
<gene>
    <name evidence="1" type="primary">Acey_s0418.g1121</name>
    <name evidence="1" type="ORF">Y032_0418g1121</name>
</gene>
<dbReference type="Proteomes" id="UP000024635">
    <property type="component" value="Unassembled WGS sequence"/>
</dbReference>
<comment type="caution">
    <text evidence="1">The sequence shown here is derived from an EMBL/GenBank/DDBJ whole genome shotgun (WGS) entry which is preliminary data.</text>
</comment>
<dbReference type="AlphaFoldDB" id="A0A016X1E7"/>
<proteinExistence type="predicted"/>
<protein>
    <submittedName>
        <fullName evidence="1">Uncharacterized protein</fullName>
    </submittedName>
</protein>
<evidence type="ECO:0000313" key="1">
    <source>
        <dbReference type="EMBL" id="EYC45745.1"/>
    </source>
</evidence>
<sequence>MGHTARSVKKLIHDQSVVFGTFYRLSPLTSFFRSPLKDKGSKRTIKLVKEEESIVGQLFDQQATCSNAGRAAVAENALPKRPDCTISALQTPVEQGFENRYFRNFLRMDLSAAIQDDE</sequence>
<evidence type="ECO:0000313" key="2">
    <source>
        <dbReference type="Proteomes" id="UP000024635"/>
    </source>
</evidence>